<dbReference type="InterPro" id="IPR017452">
    <property type="entry name" value="GPCR_Rhodpsn_7TM"/>
</dbReference>
<comment type="subcellular location">
    <subcellularLocation>
        <location evidence="1">Membrane</location>
    </subcellularLocation>
</comment>
<feature type="transmembrane region" description="Helical" evidence="5">
    <location>
        <begin position="48"/>
        <end position="72"/>
    </location>
</feature>
<organism evidence="7 8">
    <name type="scientific">Mya arenaria</name>
    <name type="common">Soft-shell clam</name>
    <dbReference type="NCBI Taxonomy" id="6604"/>
    <lineage>
        <taxon>Eukaryota</taxon>
        <taxon>Metazoa</taxon>
        <taxon>Spiralia</taxon>
        <taxon>Lophotrochozoa</taxon>
        <taxon>Mollusca</taxon>
        <taxon>Bivalvia</taxon>
        <taxon>Autobranchia</taxon>
        <taxon>Heteroconchia</taxon>
        <taxon>Euheterodonta</taxon>
        <taxon>Imparidentia</taxon>
        <taxon>Neoheterodontei</taxon>
        <taxon>Myida</taxon>
        <taxon>Myoidea</taxon>
        <taxon>Myidae</taxon>
        <taxon>Mya</taxon>
    </lineage>
</organism>
<keyword evidence="2 5" id="KW-0812">Transmembrane</keyword>
<dbReference type="SUPFAM" id="SSF81321">
    <property type="entry name" value="Family A G protein-coupled receptor-like"/>
    <property type="match status" value="1"/>
</dbReference>
<evidence type="ECO:0000256" key="3">
    <source>
        <dbReference type="ARBA" id="ARBA00022989"/>
    </source>
</evidence>
<feature type="domain" description="G-protein coupled receptors family 1 profile" evidence="6">
    <location>
        <begin position="1"/>
        <end position="69"/>
    </location>
</feature>
<evidence type="ECO:0000256" key="2">
    <source>
        <dbReference type="ARBA" id="ARBA00022692"/>
    </source>
</evidence>
<dbReference type="Proteomes" id="UP001164746">
    <property type="component" value="Chromosome 10"/>
</dbReference>
<proteinExistence type="predicted"/>
<keyword evidence="8" id="KW-1185">Reference proteome</keyword>
<dbReference type="Gene3D" id="1.20.1070.10">
    <property type="entry name" value="Rhodopsin 7-helix transmembrane proteins"/>
    <property type="match status" value="1"/>
</dbReference>
<feature type="non-terminal residue" evidence="7">
    <location>
        <position position="78"/>
    </location>
</feature>
<dbReference type="InterPro" id="IPR000276">
    <property type="entry name" value="GPCR_Rhodpsn"/>
</dbReference>
<evidence type="ECO:0000256" key="5">
    <source>
        <dbReference type="SAM" id="Phobius"/>
    </source>
</evidence>
<protein>
    <recommendedName>
        <fullName evidence="6">G-protein coupled receptors family 1 profile domain-containing protein</fullName>
    </recommendedName>
</protein>
<evidence type="ECO:0000313" key="8">
    <source>
        <dbReference type="Proteomes" id="UP001164746"/>
    </source>
</evidence>
<evidence type="ECO:0000256" key="4">
    <source>
        <dbReference type="ARBA" id="ARBA00023136"/>
    </source>
</evidence>
<dbReference type="CDD" id="cd00637">
    <property type="entry name" value="7tm_classA_rhodopsin-like"/>
    <property type="match status" value="1"/>
</dbReference>
<dbReference type="Pfam" id="PF00001">
    <property type="entry name" value="7tm_1"/>
    <property type="match status" value="1"/>
</dbReference>
<evidence type="ECO:0000259" key="6">
    <source>
        <dbReference type="PROSITE" id="PS50262"/>
    </source>
</evidence>
<name>A0ABY7F5Y9_MYAAR</name>
<sequence length="78" mass="9155">MNKLNLMSKQHFKITKIMLTVSSVFILSHAPAFVITILSTDELSESETIFFEFLLRFYLVNNICNPFIYGFWENGLRM</sequence>
<dbReference type="PROSITE" id="PS50262">
    <property type="entry name" value="G_PROTEIN_RECEP_F1_2"/>
    <property type="match status" value="1"/>
</dbReference>
<evidence type="ECO:0000313" key="7">
    <source>
        <dbReference type="EMBL" id="WAR16236.1"/>
    </source>
</evidence>
<reference evidence="7" key="1">
    <citation type="submission" date="2022-11" db="EMBL/GenBank/DDBJ databases">
        <title>Centuries of genome instability and evolution in soft-shell clam transmissible cancer (bioRxiv).</title>
        <authorList>
            <person name="Hart S.F.M."/>
            <person name="Yonemitsu M.A."/>
            <person name="Giersch R.M."/>
            <person name="Beal B.F."/>
            <person name="Arriagada G."/>
            <person name="Davis B.W."/>
            <person name="Ostrander E.A."/>
            <person name="Goff S.P."/>
            <person name="Metzger M.J."/>
        </authorList>
    </citation>
    <scope>NUCLEOTIDE SEQUENCE</scope>
    <source>
        <strain evidence="7">MELC-2E11</strain>
        <tissue evidence="7">Siphon/mantle</tissue>
    </source>
</reference>
<accession>A0ABY7F5Y9</accession>
<dbReference type="EMBL" id="CP111021">
    <property type="protein sequence ID" value="WAR16236.1"/>
    <property type="molecule type" value="Genomic_DNA"/>
</dbReference>
<keyword evidence="3 5" id="KW-1133">Transmembrane helix</keyword>
<gene>
    <name evidence="7" type="ORF">MAR_030830</name>
</gene>
<keyword evidence="4 5" id="KW-0472">Membrane</keyword>
<evidence type="ECO:0000256" key="1">
    <source>
        <dbReference type="ARBA" id="ARBA00004370"/>
    </source>
</evidence>